<gene>
    <name evidence="1" type="ORF">BDM02DRAFT_3129112</name>
</gene>
<dbReference type="Proteomes" id="UP000886501">
    <property type="component" value="Unassembled WGS sequence"/>
</dbReference>
<evidence type="ECO:0000313" key="2">
    <source>
        <dbReference type="Proteomes" id="UP000886501"/>
    </source>
</evidence>
<proteinExistence type="predicted"/>
<organism evidence="1 2">
    <name type="scientific">Thelephora ganbajun</name>
    <name type="common">Ganba fungus</name>
    <dbReference type="NCBI Taxonomy" id="370292"/>
    <lineage>
        <taxon>Eukaryota</taxon>
        <taxon>Fungi</taxon>
        <taxon>Dikarya</taxon>
        <taxon>Basidiomycota</taxon>
        <taxon>Agaricomycotina</taxon>
        <taxon>Agaricomycetes</taxon>
        <taxon>Thelephorales</taxon>
        <taxon>Thelephoraceae</taxon>
        <taxon>Thelephora</taxon>
    </lineage>
</organism>
<evidence type="ECO:0000313" key="1">
    <source>
        <dbReference type="EMBL" id="KAF9648324.1"/>
    </source>
</evidence>
<name>A0ACB6ZFH2_THEGA</name>
<accession>A0ACB6ZFH2</accession>
<reference evidence="1" key="2">
    <citation type="journal article" date="2020" name="Nat. Commun.">
        <title>Large-scale genome sequencing of mycorrhizal fungi provides insights into the early evolution of symbiotic traits.</title>
        <authorList>
            <person name="Miyauchi S."/>
            <person name="Kiss E."/>
            <person name="Kuo A."/>
            <person name="Drula E."/>
            <person name="Kohler A."/>
            <person name="Sanchez-Garcia M."/>
            <person name="Morin E."/>
            <person name="Andreopoulos B."/>
            <person name="Barry K.W."/>
            <person name="Bonito G."/>
            <person name="Buee M."/>
            <person name="Carver A."/>
            <person name="Chen C."/>
            <person name="Cichocki N."/>
            <person name="Clum A."/>
            <person name="Culley D."/>
            <person name="Crous P.W."/>
            <person name="Fauchery L."/>
            <person name="Girlanda M."/>
            <person name="Hayes R.D."/>
            <person name="Keri Z."/>
            <person name="LaButti K."/>
            <person name="Lipzen A."/>
            <person name="Lombard V."/>
            <person name="Magnuson J."/>
            <person name="Maillard F."/>
            <person name="Murat C."/>
            <person name="Nolan M."/>
            <person name="Ohm R.A."/>
            <person name="Pangilinan J."/>
            <person name="Pereira M.F."/>
            <person name="Perotto S."/>
            <person name="Peter M."/>
            <person name="Pfister S."/>
            <person name="Riley R."/>
            <person name="Sitrit Y."/>
            <person name="Stielow J.B."/>
            <person name="Szollosi G."/>
            <person name="Zifcakova L."/>
            <person name="Stursova M."/>
            <person name="Spatafora J.W."/>
            <person name="Tedersoo L."/>
            <person name="Vaario L.M."/>
            <person name="Yamada A."/>
            <person name="Yan M."/>
            <person name="Wang P."/>
            <person name="Xu J."/>
            <person name="Bruns T."/>
            <person name="Baldrian P."/>
            <person name="Vilgalys R."/>
            <person name="Dunand C."/>
            <person name="Henrissat B."/>
            <person name="Grigoriev I.V."/>
            <person name="Hibbett D."/>
            <person name="Nagy L.G."/>
            <person name="Martin F.M."/>
        </authorList>
    </citation>
    <scope>NUCLEOTIDE SEQUENCE</scope>
    <source>
        <strain evidence="1">P2</strain>
    </source>
</reference>
<protein>
    <submittedName>
        <fullName evidence="1">Uncharacterized protein</fullName>
    </submittedName>
</protein>
<sequence length="209" mass="22565">MAFLALAALFFSFDFAIVSIGLLINAFVSSNNQVKNLRAVVPRGTVLNVNRNDILTTGKVSTAVQALIIILTILSAYAIFNRSKTRPKFFVVLGSLLSFTSLWLLSVTIAFTAIFATKSARVSAFVGGVQLSQSIIDAQARALGVSPVYKDQSYLLHATILPWFTWLFTTVAAVALFSESCVQSTSVAKDTPTNEKQTTSVRESTSSIV</sequence>
<dbReference type="EMBL" id="MU118015">
    <property type="protein sequence ID" value="KAF9648324.1"/>
    <property type="molecule type" value="Genomic_DNA"/>
</dbReference>
<keyword evidence="2" id="KW-1185">Reference proteome</keyword>
<reference evidence="1" key="1">
    <citation type="submission" date="2019-10" db="EMBL/GenBank/DDBJ databases">
        <authorList>
            <consortium name="DOE Joint Genome Institute"/>
            <person name="Kuo A."/>
            <person name="Miyauchi S."/>
            <person name="Kiss E."/>
            <person name="Drula E."/>
            <person name="Kohler A."/>
            <person name="Sanchez-Garcia M."/>
            <person name="Andreopoulos B."/>
            <person name="Barry K.W."/>
            <person name="Bonito G."/>
            <person name="Buee M."/>
            <person name="Carver A."/>
            <person name="Chen C."/>
            <person name="Cichocki N."/>
            <person name="Clum A."/>
            <person name="Culley D."/>
            <person name="Crous P.W."/>
            <person name="Fauchery L."/>
            <person name="Girlanda M."/>
            <person name="Hayes R."/>
            <person name="Keri Z."/>
            <person name="Labutti K."/>
            <person name="Lipzen A."/>
            <person name="Lombard V."/>
            <person name="Magnuson J."/>
            <person name="Maillard F."/>
            <person name="Morin E."/>
            <person name="Murat C."/>
            <person name="Nolan M."/>
            <person name="Ohm R."/>
            <person name="Pangilinan J."/>
            <person name="Pereira M."/>
            <person name="Perotto S."/>
            <person name="Peter M."/>
            <person name="Riley R."/>
            <person name="Sitrit Y."/>
            <person name="Stielow B."/>
            <person name="Szollosi G."/>
            <person name="Zifcakova L."/>
            <person name="Stursova M."/>
            <person name="Spatafora J.W."/>
            <person name="Tedersoo L."/>
            <person name="Vaario L.-M."/>
            <person name="Yamada A."/>
            <person name="Yan M."/>
            <person name="Wang P."/>
            <person name="Xu J."/>
            <person name="Bruns T."/>
            <person name="Baldrian P."/>
            <person name="Vilgalys R."/>
            <person name="Henrissat B."/>
            <person name="Grigoriev I.V."/>
            <person name="Hibbett D."/>
            <person name="Nagy L.G."/>
            <person name="Martin F.M."/>
        </authorList>
    </citation>
    <scope>NUCLEOTIDE SEQUENCE</scope>
    <source>
        <strain evidence="1">P2</strain>
    </source>
</reference>
<comment type="caution">
    <text evidence="1">The sequence shown here is derived from an EMBL/GenBank/DDBJ whole genome shotgun (WGS) entry which is preliminary data.</text>
</comment>